<feature type="transmembrane region" description="Helical" evidence="7">
    <location>
        <begin position="121"/>
        <end position="144"/>
    </location>
</feature>
<feature type="transmembrane region" description="Helical" evidence="7">
    <location>
        <begin position="281"/>
        <end position="304"/>
    </location>
</feature>
<dbReference type="InterPro" id="IPR000515">
    <property type="entry name" value="MetI-like"/>
</dbReference>
<dbReference type="InterPro" id="IPR045621">
    <property type="entry name" value="BPD_transp_1_N"/>
</dbReference>
<dbReference type="InterPro" id="IPR035906">
    <property type="entry name" value="MetI-like_sf"/>
</dbReference>
<keyword evidence="2 7" id="KW-0813">Transport</keyword>
<name>A0A6B0VG98_9EURY</name>
<organism evidence="9 10">
    <name type="scientific">Natronorubrum halalkaliphilum</name>
    <dbReference type="NCBI Taxonomy" id="2691917"/>
    <lineage>
        <taxon>Archaea</taxon>
        <taxon>Methanobacteriati</taxon>
        <taxon>Methanobacteriota</taxon>
        <taxon>Stenosarchaea group</taxon>
        <taxon>Halobacteria</taxon>
        <taxon>Halobacteriales</taxon>
        <taxon>Natrialbaceae</taxon>
        <taxon>Natronorubrum</taxon>
    </lineage>
</organism>
<keyword evidence="3" id="KW-1003">Cell membrane</keyword>
<evidence type="ECO:0000256" key="5">
    <source>
        <dbReference type="ARBA" id="ARBA00022989"/>
    </source>
</evidence>
<evidence type="ECO:0000313" key="9">
    <source>
        <dbReference type="EMBL" id="MXV60528.1"/>
    </source>
</evidence>
<dbReference type="Pfam" id="PF00528">
    <property type="entry name" value="BPD_transp_1"/>
    <property type="match status" value="1"/>
</dbReference>
<evidence type="ECO:0000256" key="7">
    <source>
        <dbReference type="RuleBase" id="RU363032"/>
    </source>
</evidence>
<dbReference type="CDD" id="cd06261">
    <property type="entry name" value="TM_PBP2"/>
    <property type="match status" value="1"/>
</dbReference>
<sequence>MLIGIATITFLLVNAMPGDPVRIMLGPGTDQATIDAVQSRYGLDQPLYERYFNYMAGVAQGDLGNSIHYNGVPVTEKILERLPVTLLLVASSFTLAISMAVPLGAIAARRQNKATDHVSRIIALIGVSTPSFWIGLMLIIVFAYQLNVFPSSGLIMPWAHPSDVPQAANRIEVLGSSLYHLVLPTITLGTLQTAAIMRIQRSSMLEVLNRDYITLAQAYGVSSRTVLRKHALRNAQLPVVTIIGIQLTTALGGAVLTETVFSINGMGTLIITAVESQDYPLIMGVTLFFGVIFVVGVLITDLLYAYLDPRITYGGGDH</sequence>
<feature type="transmembrane region" description="Helical" evidence="7">
    <location>
        <begin position="178"/>
        <end position="197"/>
    </location>
</feature>
<dbReference type="PANTHER" id="PTHR43163:SF6">
    <property type="entry name" value="DIPEPTIDE TRANSPORT SYSTEM PERMEASE PROTEIN DPPB-RELATED"/>
    <property type="match status" value="1"/>
</dbReference>
<dbReference type="GO" id="GO:0005886">
    <property type="term" value="C:plasma membrane"/>
    <property type="evidence" value="ECO:0007669"/>
    <property type="project" value="UniProtKB-SubCell"/>
</dbReference>
<dbReference type="SUPFAM" id="SSF161098">
    <property type="entry name" value="MetI-like"/>
    <property type="match status" value="1"/>
</dbReference>
<dbReference type="PROSITE" id="PS50928">
    <property type="entry name" value="ABC_TM1"/>
    <property type="match status" value="1"/>
</dbReference>
<keyword evidence="6 7" id="KW-0472">Membrane</keyword>
<protein>
    <submittedName>
        <fullName evidence="9">ABC transporter permease subunit</fullName>
    </submittedName>
</protein>
<evidence type="ECO:0000313" key="10">
    <source>
        <dbReference type="Proteomes" id="UP000434101"/>
    </source>
</evidence>
<feature type="transmembrane region" description="Helical" evidence="7">
    <location>
        <begin position="86"/>
        <end position="109"/>
    </location>
</feature>
<dbReference type="PANTHER" id="PTHR43163">
    <property type="entry name" value="DIPEPTIDE TRANSPORT SYSTEM PERMEASE PROTEIN DPPB-RELATED"/>
    <property type="match status" value="1"/>
</dbReference>
<gene>
    <name evidence="9" type="ORF">GS429_00275</name>
</gene>
<comment type="subcellular location">
    <subcellularLocation>
        <location evidence="1 7">Cell membrane</location>
        <topology evidence="1 7">Multi-pass membrane protein</topology>
    </subcellularLocation>
</comment>
<evidence type="ECO:0000259" key="8">
    <source>
        <dbReference type="PROSITE" id="PS50928"/>
    </source>
</evidence>
<dbReference type="Pfam" id="PF19300">
    <property type="entry name" value="BPD_transp_1_N"/>
    <property type="match status" value="1"/>
</dbReference>
<dbReference type="AlphaFoldDB" id="A0A6B0VG98"/>
<evidence type="ECO:0000256" key="2">
    <source>
        <dbReference type="ARBA" id="ARBA00022448"/>
    </source>
</evidence>
<comment type="similarity">
    <text evidence="7">Belongs to the binding-protein-dependent transport system permease family.</text>
</comment>
<keyword evidence="5 7" id="KW-1133">Transmembrane helix</keyword>
<accession>A0A6B0VG98</accession>
<comment type="caution">
    <text evidence="9">The sequence shown here is derived from an EMBL/GenBank/DDBJ whole genome shotgun (WGS) entry which is preliminary data.</text>
</comment>
<keyword evidence="10" id="KW-1185">Reference proteome</keyword>
<evidence type="ECO:0000256" key="4">
    <source>
        <dbReference type="ARBA" id="ARBA00022692"/>
    </source>
</evidence>
<feature type="transmembrane region" description="Helical" evidence="7">
    <location>
        <begin position="237"/>
        <end position="261"/>
    </location>
</feature>
<dbReference type="GO" id="GO:0055085">
    <property type="term" value="P:transmembrane transport"/>
    <property type="evidence" value="ECO:0007669"/>
    <property type="project" value="InterPro"/>
</dbReference>
<keyword evidence="4 7" id="KW-0812">Transmembrane</keyword>
<reference evidence="9 10" key="1">
    <citation type="submission" date="2020-01" db="EMBL/GenBank/DDBJ databases">
        <title>Natronorubrum sp. JWXQ-INN 674 isolated from Inner Mongolia Autonomous Region of China.</title>
        <authorList>
            <person name="Xue Q."/>
        </authorList>
    </citation>
    <scope>NUCLEOTIDE SEQUENCE [LARGE SCALE GENOMIC DNA]</scope>
    <source>
        <strain evidence="9 10">JWXQ-INN-674</strain>
    </source>
</reference>
<dbReference type="EMBL" id="WUYX01000003">
    <property type="protein sequence ID" value="MXV60528.1"/>
    <property type="molecule type" value="Genomic_DNA"/>
</dbReference>
<evidence type="ECO:0000256" key="6">
    <source>
        <dbReference type="ARBA" id="ARBA00023136"/>
    </source>
</evidence>
<evidence type="ECO:0000256" key="3">
    <source>
        <dbReference type="ARBA" id="ARBA00022475"/>
    </source>
</evidence>
<dbReference type="Gene3D" id="1.10.3720.10">
    <property type="entry name" value="MetI-like"/>
    <property type="match status" value="1"/>
</dbReference>
<evidence type="ECO:0000256" key="1">
    <source>
        <dbReference type="ARBA" id="ARBA00004651"/>
    </source>
</evidence>
<feature type="domain" description="ABC transmembrane type-1" evidence="8">
    <location>
        <begin position="82"/>
        <end position="304"/>
    </location>
</feature>
<dbReference type="Proteomes" id="UP000434101">
    <property type="component" value="Unassembled WGS sequence"/>
</dbReference>
<proteinExistence type="inferred from homology"/>